<accession>A0ABW1XNP6</accession>
<dbReference type="SUPFAM" id="SSF50156">
    <property type="entry name" value="PDZ domain-like"/>
    <property type="match status" value="1"/>
</dbReference>
<dbReference type="Pfam" id="PF13180">
    <property type="entry name" value="PDZ_2"/>
    <property type="match status" value="1"/>
</dbReference>
<protein>
    <submittedName>
        <fullName evidence="2">M61 family metallopeptidase</fullName>
    </submittedName>
</protein>
<evidence type="ECO:0000313" key="2">
    <source>
        <dbReference type="EMBL" id="MFC6440314.1"/>
    </source>
</evidence>
<dbReference type="InterPro" id="IPR007963">
    <property type="entry name" value="Peptidase_M61_catalytic"/>
</dbReference>
<dbReference type="Pfam" id="PF05299">
    <property type="entry name" value="Peptidase_M61"/>
    <property type="match status" value="1"/>
</dbReference>
<proteinExistence type="predicted"/>
<dbReference type="Pfam" id="PF17899">
    <property type="entry name" value="Peptidase_M61_N"/>
    <property type="match status" value="1"/>
</dbReference>
<feature type="domain" description="PDZ" evidence="1">
    <location>
        <begin position="457"/>
        <end position="554"/>
    </location>
</feature>
<dbReference type="EMBL" id="JBHSUS010000001">
    <property type="protein sequence ID" value="MFC6440314.1"/>
    <property type="molecule type" value="Genomic_DNA"/>
</dbReference>
<dbReference type="SMART" id="SM00228">
    <property type="entry name" value="PDZ"/>
    <property type="match status" value="1"/>
</dbReference>
<name>A0ABW1XNP6_9ALTE</name>
<evidence type="ECO:0000259" key="1">
    <source>
        <dbReference type="SMART" id="SM00228"/>
    </source>
</evidence>
<dbReference type="Proteomes" id="UP001596364">
    <property type="component" value="Unassembled WGS sequence"/>
</dbReference>
<gene>
    <name evidence="2" type="ORF">ACFP85_09165</name>
</gene>
<dbReference type="InterPro" id="IPR040756">
    <property type="entry name" value="Peptidase_M61_N"/>
</dbReference>
<dbReference type="PIRSF" id="PIRSF016493">
    <property type="entry name" value="Glycyl_aminpptds"/>
    <property type="match status" value="1"/>
</dbReference>
<dbReference type="Gene3D" id="1.10.390.10">
    <property type="entry name" value="Neutral Protease Domain 2"/>
    <property type="match status" value="1"/>
</dbReference>
<dbReference type="Gene3D" id="2.60.40.3650">
    <property type="match status" value="1"/>
</dbReference>
<reference evidence="3" key="1">
    <citation type="journal article" date="2019" name="Int. J. Syst. Evol. Microbiol.">
        <title>The Global Catalogue of Microorganisms (GCM) 10K type strain sequencing project: providing services to taxonomists for standard genome sequencing and annotation.</title>
        <authorList>
            <consortium name="The Broad Institute Genomics Platform"/>
            <consortium name="The Broad Institute Genome Sequencing Center for Infectious Disease"/>
            <person name="Wu L."/>
            <person name="Ma J."/>
        </authorList>
    </citation>
    <scope>NUCLEOTIDE SEQUENCE [LARGE SCALE GENOMIC DNA]</scope>
    <source>
        <strain evidence="3">CGMCC 1.16031</strain>
    </source>
</reference>
<keyword evidence="3" id="KW-1185">Reference proteome</keyword>
<evidence type="ECO:0000313" key="3">
    <source>
        <dbReference type="Proteomes" id="UP001596364"/>
    </source>
</evidence>
<dbReference type="InterPro" id="IPR001478">
    <property type="entry name" value="PDZ"/>
</dbReference>
<dbReference type="InterPro" id="IPR036034">
    <property type="entry name" value="PDZ_sf"/>
</dbReference>
<dbReference type="Gene3D" id="2.30.42.10">
    <property type="match status" value="1"/>
</dbReference>
<dbReference type="InterPro" id="IPR024191">
    <property type="entry name" value="Peptidase_M61"/>
</dbReference>
<comment type="caution">
    <text evidence="2">The sequence shown here is derived from an EMBL/GenBank/DDBJ whole genome shotgun (WGS) entry which is preliminary data.</text>
</comment>
<organism evidence="2 3">
    <name type="scientific">Pseudobowmanella zhangzhouensis</name>
    <dbReference type="NCBI Taxonomy" id="1537679"/>
    <lineage>
        <taxon>Bacteria</taxon>
        <taxon>Pseudomonadati</taxon>
        <taxon>Pseudomonadota</taxon>
        <taxon>Gammaproteobacteria</taxon>
        <taxon>Alteromonadales</taxon>
        <taxon>Alteromonadaceae</taxon>
    </lineage>
</organism>
<sequence length="588" mass="66357">MITYQIDCQDIFHHEYEVKLTIPSPAAQGQRLQLPAWIPGSYMVRDFAKNITALRATDAQGNELTLTKLDKQSWQLAPAKGPLTVVYRVYALDYSVRSAYLASDAGFFNGTSLYLQVVGQDHERCQIELIKPAISQCEHWQVATGLPIHTTDDGGFGVYRANSWWDAIDCPVLLANYTRVDFSVAGQPFSIALVDDLPFDAQRLKDDLSKICAHHIQLFGAPAPFKHYWFLTLLADNAFGGLEHSNSTLLMFERSGLPNGTIREPNDSYRNFLSLCSHELFHAWLVKRIRPACFTQPDLSAEVYTRQLWIYEGFTSYYDDLSLVRAKVISPASYLQILGENLTRLARNPGRLRQTVSDSSFDAWTRFYQQDENARNAIVSYYLKGGFIALCLDLTLRQQNKASLDEVLKLLWQRHGENGTDDNVIETFCLELGVDCRELLQRAVNSTDELPIEALLARHGVRLVNQPNGGSTDKGGKLITQPVKHAFGAVFAAENTGLRIQQVQMHSPAARAGLMKNDLLLALNHIQTSDKTLQTLLDRQPTGSEATLHVLRRGRLWQMNLPIEKVLEDSVMLEIFDEQAVNRWLELD</sequence>
<dbReference type="RefSeq" id="WP_131258115.1">
    <property type="nucleotide sequence ID" value="NZ_JBHSUS010000001.1"/>
</dbReference>
<dbReference type="SUPFAM" id="SSF55486">
    <property type="entry name" value="Metalloproteases ('zincins'), catalytic domain"/>
    <property type="match status" value="1"/>
</dbReference>
<dbReference type="InterPro" id="IPR027268">
    <property type="entry name" value="Peptidase_M4/M1_CTD_sf"/>
</dbReference>